<evidence type="ECO:0000313" key="2">
    <source>
        <dbReference type="Proteomes" id="UP001152798"/>
    </source>
</evidence>
<accession>A0A9P0EGK1</accession>
<reference evidence="1" key="1">
    <citation type="submission" date="2022-01" db="EMBL/GenBank/DDBJ databases">
        <authorList>
            <person name="King R."/>
        </authorList>
    </citation>
    <scope>NUCLEOTIDE SEQUENCE</scope>
</reference>
<dbReference type="AlphaFoldDB" id="A0A9P0EGK1"/>
<keyword evidence="2" id="KW-1185">Reference proteome</keyword>
<dbReference type="EMBL" id="OV725079">
    <property type="protein sequence ID" value="CAH1394684.1"/>
    <property type="molecule type" value="Genomic_DNA"/>
</dbReference>
<name>A0A9P0EGK1_NEZVI</name>
<dbReference type="Proteomes" id="UP001152798">
    <property type="component" value="Chromosome 3"/>
</dbReference>
<organism evidence="1 2">
    <name type="scientific">Nezara viridula</name>
    <name type="common">Southern green stink bug</name>
    <name type="synonym">Cimex viridulus</name>
    <dbReference type="NCBI Taxonomy" id="85310"/>
    <lineage>
        <taxon>Eukaryota</taxon>
        <taxon>Metazoa</taxon>
        <taxon>Ecdysozoa</taxon>
        <taxon>Arthropoda</taxon>
        <taxon>Hexapoda</taxon>
        <taxon>Insecta</taxon>
        <taxon>Pterygota</taxon>
        <taxon>Neoptera</taxon>
        <taxon>Paraneoptera</taxon>
        <taxon>Hemiptera</taxon>
        <taxon>Heteroptera</taxon>
        <taxon>Panheteroptera</taxon>
        <taxon>Pentatomomorpha</taxon>
        <taxon>Pentatomoidea</taxon>
        <taxon>Pentatomidae</taxon>
        <taxon>Pentatominae</taxon>
        <taxon>Nezara</taxon>
    </lineage>
</organism>
<protein>
    <submittedName>
        <fullName evidence="1">Uncharacterized protein</fullName>
    </submittedName>
</protein>
<gene>
    <name evidence="1" type="ORF">NEZAVI_LOCUS5128</name>
</gene>
<sequence>MTPTDMEQEGSPTPEEYNGYSSRIAAALLLGMEGFLTLLLELFVGSAQRLDNPPSLRKKCADKRIHRSYYGHCVVSSSW</sequence>
<proteinExistence type="predicted"/>
<evidence type="ECO:0000313" key="1">
    <source>
        <dbReference type="EMBL" id="CAH1394684.1"/>
    </source>
</evidence>